<keyword evidence="1" id="KW-0175">Coiled coil</keyword>
<reference evidence="2" key="1">
    <citation type="submission" date="2021-09" db="EMBL/GenBank/DDBJ databases">
        <authorList>
            <consortium name="AG Swart"/>
            <person name="Singh M."/>
            <person name="Singh A."/>
            <person name="Seah K."/>
            <person name="Emmerich C."/>
        </authorList>
    </citation>
    <scope>NUCLEOTIDE SEQUENCE</scope>
    <source>
        <strain evidence="2">ATCC30299</strain>
    </source>
</reference>
<evidence type="ECO:0000256" key="1">
    <source>
        <dbReference type="SAM" id="Coils"/>
    </source>
</evidence>
<sequence>MSKEDYENVVNQLLGTIHDKITKQQIDKTKQLDRRVLLTTRLGELRKTNVQLASKIRSLQEEIRAYAETNLGLEEEKEELERELRVYAVKITDIGDKAMQERTSWQKEYDFQKTKLKHLERQFEAEREEEEKEKRTLTQEIFRLEQEYRKTSNEYNANIINLTQRRALEERRVRSLDEKSNVFNSFLGSKQFKYES</sequence>
<organism evidence="2 3">
    <name type="scientific">Blepharisma stoltei</name>
    <dbReference type="NCBI Taxonomy" id="1481888"/>
    <lineage>
        <taxon>Eukaryota</taxon>
        <taxon>Sar</taxon>
        <taxon>Alveolata</taxon>
        <taxon>Ciliophora</taxon>
        <taxon>Postciliodesmatophora</taxon>
        <taxon>Heterotrichea</taxon>
        <taxon>Heterotrichida</taxon>
        <taxon>Blepharismidae</taxon>
        <taxon>Blepharisma</taxon>
    </lineage>
</organism>
<keyword evidence="3" id="KW-1185">Reference proteome</keyword>
<dbReference type="AlphaFoldDB" id="A0AAU9IGN2"/>
<name>A0AAU9IGN2_9CILI</name>
<evidence type="ECO:0000313" key="3">
    <source>
        <dbReference type="Proteomes" id="UP001162131"/>
    </source>
</evidence>
<dbReference type="Proteomes" id="UP001162131">
    <property type="component" value="Unassembled WGS sequence"/>
</dbReference>
<accession>A0AAU9IGN2</accession>
<protein>
    <submittedName>
        <fullName evidence="2">Uncharacterized protein</fullName>
    </submittedName>
</protein>
<proteinExistence type="predicted"/>
<feature type="coiled-coil region" evidence="1">
    <location>
        <begin position="42"/>
        <end position="179"/>
    </location>
</feature>
<dbReference type="EMBL" id="CAJZBQ010000012">
    <property type="protein sequence ID" value="CAG9314614.1"/>
    <property type="molecule type" value="Genomic_DNA"/>
</dbReference>
<gene>
    <name evidence="2" type="ORF">BSTOLATCC_MIC11615</name>
</gene>
<evidence type="ECO:0000313" key="2">
    <source>
        <dbReference type="EMBL" id="CAG9314614.1"/>
    </source>
</evidence>
<comment type="caution">
    <text evidence="2">The sequence shown here is derived from an EMBL/GenBank/DDBJ whole genome shotgun (WGS) entry which is preliminary data.</text>
</comment>